<feature type="transmembrane region" description="Helical" evidence="1">
    <location>
        <begin position="20"/>
        <end position="38"/>
    </location>
</feature>
<evidence type="ECO:0000313" key="3">
    <source>
        <dbReference type="Proteomes" id="UP000593571"/>
    </source>
</evidence>
<comment type="caution">
    <text evidence="2">The sequence shown here is derived from an EMBL/GenBank/DDBJ whole genome shotgun (WGS) entry which is preliminary data.</text>
</comment>
<keyword evidence="2" id="KW-0346">Stress response</keyword>
<evidence type="ECO:0000256" key="1">
    <source>
        <dbReference type="SAM" id="Phobius"/>
    </source>
</evidence>
<keyword evidence="3" id="KW-1185">Reference proteome</keyword>
<accession>A0A7J8B7I4</accession>
<dbReference type="PANTHER" id="PTHR15434">
    <property type="entry name" value="HEAT SHOCK FACTOR 2-BINDING PROTEIN"/>
    <property type="match status" value="1"/>
</dbReference>
<dbReference type="InterPro" id="IPR016024">
    <property type="entry name" value="ARM-type_fold"/>
</dbReference>
<name>A0A7J8B7I4_ROUAE</name>
<protein>
    <submittedName>
        <fullName evidence="2">Heat shock transcription factor 2 binding protein</fullName>
    </submittedName>
</protein>
<dbReference type="PANTHER" id="PTHR15434:SF2">
    <property type="entry name" value="HEAT SHOCK FACTOR 2-BINDING PROTEIN"/>
    <property type="match status" value="1"/>
</dbReference>
<gene>
    <name evidence="2" type="ORF">HJG63_006460</name>
</gene>
<keyword evidence="1" id="KW-0812">Transmembrane</keyword>
<dbReference type="Proteomes" id="UP000593571">
    <property type="component" value="Unassembled WGS sequence"/>
</dbReference>
<dbReference type="AlphaFoldDB" id="A0A7J8B7I4"/>
<proteinExistence type="predicted"/>
<reference evidence="2 3" key="1">
    <citation type="journal article" date="2020" name="Nature">
        <title>Six reference-quality genomes reveal evolution of bat adaptations.</title>
        <authorList>
            <person name="Jebb D."/>
            <person name="Huang Z."/>
            <person name="Pippel M."/>
            <person name="Hughes G.M."/>
            <person name="Lavrichenko K."/>
            <person name="Devanna P."/>
            <person name="Winkler S."/>
            <person name="Jermiin L.S."/>
            <person name="Skirmuntt E.C."/>
            <person name="Katzourakis A."/>
            <person name="Burkitt-Gray L."/>
            <person name="Ray D.A."/>
            <person name="Sullivan K.A.M."/>
            <person name="Roscito J.G."/>
            <person name="Kirilenko B.M."/>
            <person name="Davalos L.M."/>
            <person name="Corthals A.P."/>
            <person name="Power M.L."/>
            <person name="Jones G."/>
            <person name="Ransome R.D."/>
            <person name="Dechmann D.K.N."/>
            <person name="Locatelli A.G."/>
            <person name="Puechmaille S.J."/>
            <person name="Fedrigo O."/>
            <person name="Jarvis E.D."/>
            <person name="Hiller M."/>
            <person name="Vernes S.C."/>
            <person name="Myers E.W."/>
            <person name="Teeling E.C."/>
        </authorList>
    </citation>
    <scope>NUCLEOTIDE SEQUENCE [LARGE SCALE GENOMIC DNA]</scope>
    <source>
        <strain evidence="2">MRouAeg1</strain>
        <tissue evidence="2">Muscle</tissue>
    </source>
</reference>
<keyword evidence="1" id="KW-0472">Membrane</keyword>
<dbReference type="InterPro" id="IPR011989">
    <property type="entry name" value="ARM-like"/>
</dbReference>
<evidence type="ECO:0000313" key="2">
    <source>
        <dbReference type="EMBL" id="KAF6394471.1"/>
    </source>
</evidence>
<dbReference type="EMBL" id="JACASE010000020">
    <property type="protein sequence ID" value="KAF6394471.1"/>
    <property type="molecule type" value="Genomic_DNA"/>
</dbReference>
<organism evidence="2 3">
    <name type="scientific">Rousettus aegyptiacus</name>
    <name type="common">Egyptian fruit bat</name>
    <name type="synonym">Pteropus aegyptiacus</name>
    <dbReference type="NCBI Taxonomy" id="9407"/>
    <lineage>
        <taxon>Eukaryota</taxon>
        <taxon>Metazoa</taxon>
        <taxon>Chordata</taxon>
        <taxon>Craniata</taxon>
        <taxon>Vertebrata</taxon>
        <taxon>Euteleostomi</taxon>
        <taxon>Mammalia</taxon>
        <taxon>Eutheria</taxon>
        <taxon>Laurasiatheria</taxon>
        <taxon>Chiroptera</taxon>
        <taxon>Yinpterochiroptera</taxon>
        <taxon>Pteropodoidea</taxon>
        <taxon>Pteropodidae</taxon>
        <taxon>Rousettinae</taxon>
        <taxon>Rousettus</taxon>
    </lineage>
</organism>
<keyword evidence="1" id="KW-1133">Transmembrane helix</keyword>
<dbReference type="SUPFAM" id="SSF48371">
    <property type="entry name" value="ARM repeat"/>
    <property type="match status" value="1"/>
</dbReference>
<dbReference type="GO" id="GO:0005829">
    <property type="term" value="C:cytosol"/>
    <property type="evidence" value="ECO:0007669"/>
    <property type="project" value="TreeGrafter"/>
</dbReference>
<dbReference type="Gene3D" id="1.25.10.10">
    <property type="entry name" value="Leucine-rich Repeat Variant"/>
    <property type="match status" value="1"/>
</dbReference>
<dbReference type="InterPro" id="IPR039584">
    <property type="entry name" value="HSF2BP"/>
</dbReference>
<sequence>MESFVKSLDGDVREPDSDENQFVFALAGIVTNVAAIACGREFLVTSSRVLLDTMLQLLGDLKPGQCTKLKVLLLMALYNVSINLKGLRYISESPGFVPLLWWLLSDPDAEVRLHVLRLVQSVVLEPEVVAAAAPELRSSLPLQRIRALSESRNPRLQAAARELLEDLHALGRDA</sequence>